<keyword evidence="2" id="KW-0812">Transmembrane</keyword>
<dbReference type="InterPro" id="IPR024735">
    <property type="entry name" value="TcpC"/>
</dbReference>
<reference evidence="3 4" key="1">
    <citation type="journal article" date="2019" name="Nat. Commun.">
        <title>The antimicrobial potential of Streptomyces from insect microbiomes.</title>
        <authorList>
            <person name="Chevrette M.G."/>
            <person name="Carlson C.M."/>
            <person name="Ortega H.E."/>
            <person name="Thomas C."/>
            <person name="Ananiev G.E."/>
            <person name="Barns K.J."/>
            <person name="Book A.J."/>
            <person name="Cagnazzo J."/>
            <person name="Carlos C."/>
            <person name="Flanigan W."/>
            <person name="Grubbs K.J."/>
            <person name="Horn H.A."/>
            <person name="Hoffmann F.M."/>
            <person name="Klassen J.L."/>
            <person name="Knack J.J."/>
            <person name="Lewin G.R."/>
            <person name="McDonald B.R."/>
            <person name="Muller L."/>
            <person name="Melo W.G.P."/>
            <person name="Pinto-Tomas A.A."/>
            <person name="Schmitz A."/>
            <person name="Wendt-Pienkowski E."/>
            <person name="Wildman S."/>
            <person name="Zhao M."/>
            <person name="Zhang F."/>
            <person name="Bugni T.S."/>
            <person name="Andes D.R."/>
            <person name="Pupo M.T."/>
            <person name="Currie C.R."/>
        </authorList>
    </citation>
    <scope>NUCLEOTIDE SEQUENCE [LARGE SCALE GENOMIC DNA]</scope>
    <source>
        <strain evidence="3 4">SID5840</strain>
    </source>
</reference>
<keyword evidence="2" id="KW-1133">Transmembrane helix</keyword>
<feature type="compositionally biased region" description="Basic and acidic residues" evidence="1">
    <location>
        <begin position="1"/>
        <end position="25"/>
    </location>
</feature>
<dbReference type="Gene3D" id="3.10.450.540">
    <property type="match status" value="1"/>
</dbReference>
<dbReference type="RefSeq" id="WP_042282869.1">
    <property type="nucleotide sequence ID" value="NZ_BAZE01000004.1"/>
</dbReference>
<evidence type="ECO:0000313" key="4">
    <source>
        <dbReference type="Proteomes" id="UP000467124"/>
    </source>
</evidence>
<organism evidence="3 4">
    <name type="scientific">Nocardiopsis alba</name>
    <dbReference type="NCBI Taxonomy" id="53437"/>
    <lineage>
        <taxon>Bacteria</taxon>
        <taxon>Bacillati</taxon>
        <taxon>Actinomycetota</taxon>
        <taxon>Actinomycetes</taxon>
        <taxon>Streptosporangiales</taxon>
        <taxon>Nocardiopsidaceae</taxon>
        <taxon>Nocardiopsis</taxon>
    </lineage>
</organism>
<evidence type="ECO:0000313" key="3">
    <source>
        <dbReference type="EMBL" id="MYR33722.1"/>
    </source>
</evidence>
<accession>A0A7K2IUS0</accession>
<dbReference type="InterPro" id="IPR035628">
    <property type="entry name" value="TcpC_C"/>
</dbReference>
<feature type="transmembrane region" description="Helical" evidence="2">
    <location>
        <begin position="37"/>
        <end position="62"/>
    </location>
</feature>
<sequence length="322" mass="34137">MVKTSRRDTAVRDRADDDHDLDAPRPRRPKAGAGGRWWVGVGRVLLWAFIIVVIFNGIWFPIRNGFSLPSSSSADTETTEAPAFPEAPAAAFALRFADTYLDTSDLEARQSALVSFVPEGEVGSLNVPADGLTGENLTVVAVDVLDDHNALVVVRADVNGEPMSLQVPVYSDGDALVLSGPPALLAAPAQASLPEGVSYDTDSQAAEQLRDTLSGFFEVYAEEAGHLDRYVEPGVSITPLPANTLEFHELSDIAVPSQSSTGDDDVRQVAATVLWSLPSGDAAGDGGNAGQMVQQNYLVTVVDSGSEWYVRDIQGAPHSFGG</sequence>
<feature type="region of interest" description="Disordered" evidence="1">
    <location>
        <begin position="1"/>
        <end position="30"/>
    </location>
</feature>
<name>A0A7K2IUS0_9ACTN</name>
<dbReference type="Proteomes" id="UP000467124">
    <property type="component" value="Unassembled WGS sequence"/>
</dbReference>
<dbReference type="EMBL" id="WWHY01000001">
    <property type="protein sequence ID" value="MYR33722.1"/>
    <property type="molecule type" value="Genomic_DNA"/>
</dbReference>
<evidence type="ECO:0000256" key="1">
    <source>
        <dbReference type="SAM" id="MobiDB-lite"/>
    </source>
</evidence>
<keyword evidence="2" id="KW-0472">Membrane</keyword>
<gene>
    <name evidence="3" type="ORF">GTW20_15990</name>
</gene>
<dbReference type="CDD" id="cd16428">
    <property type="entry name" value="TcpC_C"/>
    <property type="match status" value="1"/>
</dbReference>
<evidence type="ECO:0000256" key="2">
    <source>
        <dbReference type="SAM" id="Phobius"/>
    </source>
</evidence>
<dbReference type="GeneID" id="91391416"/>
<protein>
    <submittedName>
        <fullName evidence="3">Conjugal transfer protein</fullName>
    </submittedName>
</protein>
<dbReference type="Pfam" id="PF12642">
    <property type="entry name" value="TpcC"/>
    <property type="match status" value="1"/>
</dbReference>
<dbReference type="AlphaFoldDB" id="A0A7K2IUS0"/>
<proteinExistence type="predicted"/>
<comment type="caution">
    <text evidence="3">The sequence shown here is derived from an EMBL/GenBank/DDBJ whole genome shotgun (WGS) entry which is preliminary data.</text>
</comment>